<feature type="binding site" evidence="3">
    <location>
        <position position="174"/>
    </location>
    <ligand>
        <name>ATP</name>
        <dbReference type="ChEBI" id="CHEBI:30616"/>
    </ligand>
</feature>
<evidence type="ECO:0000313" key="8">
    <source>
        <dbReference type="Proteomes" id="UP000186817"/>
    </source>
</evidence>
<evidence type="ECO:0000259" key="6">
    <source>
        <dbReference type="PROSITE" id="PS50011"/>
    </source>
</evidence>
<dbReference type="PROSITE" id="PS00107">
    <property type="entry name" value="PROTEIN_KINASE_ATP"/>
    <property type="match status" value="1"/>
</dbReference>
<evidence type="ECO:0000256" key="3">
    <source>
        <dbReference type="PROSITE-ProRule" id="PRU10141"/>
    </source>
</evidence>
<accession>A0A1Q9DBU2</accession>
<dbReference type="OrthoDB" id="422327at2759"/>
<evidence type="ECO:0000256" key="5">
    <source>
        <dbReference type="SAM" id="SignalP"/>
    </source>
</evidence>
<feature type="region of interest" description="Disordered" evidence="4">
    <location>
        <begin position="46"/>
        <end position="67"/>
    </location>
</feature>
<dbReference type="GO" id="GO:0004672">
    <property type="term" value="F:protein kinase activity"/>
    <property type="evidence" value="ECO:0007669"/>
    <property type="project" value="InterPro"/>
</dbReference>
<feature type="compositionally biased region" description="Low complexity" evidence="4">
    <location>
        <begin position="459"/>
        <end position="478"/>
    </location>
</feature>
<dbReference type="Gene3D" id="1.10.510.10">
    <property type="entry name" value="Transferase(Phosphotransferase) domain 1"/>
    <property type="match status" value="1"/>
</dbReference>
<dbReference type="Gene3D" id="3.30.200.20">
    <property type="entry name" value="Phosphorylase Kinase, domain 1"/>
    <property type="match status" value="1"/>
</dbReference>
<evidence type="ECO:0000256" key="4">
    <source>
        <dbReference type="SAM" id="MobiDB-lite"/>
    </source>
</evidence>
<dbReference type="Proteomes" id="UP000186817">
    <property type="component" value="Unassembled WGS sequence"/>
</dbReference>
<keyword evidence="7" id="KW-0418">Kinase</keyword>
<evidence type="ECO:0000256" key="2">
    <source>
        <dbReference type="ARBA" id="ARBA00022840"/>
    </source>
</evidence>
<gene>
    <name evidence="7" type="primary">APK2A</name>
    <name evidence="7" type="ORF">AK812_SmicGene25500</name>
</gene>
<dbReference type="SUPFAM" id="SSF56112">
    <property type="entry name" value="Protein kinase-like (PK-like)"/>
    <property type="match status" value="1"/>
</dbReference>
<dbReference type="Pfam" id="PF00069">
    <property type="entry name" value="Pkinase"/>
    <property type="match status" value="1"/>
</dbReference>
<sequence>MHFILCIFELGRRPDLWRALLLGLLLTSVVPRPSCPASGCPLLQARRSRAREPRRSASGPASSACTERRVPPCSIWLKCSFRISGMALKAPRQAMAPGAAIMAPRIGMVTMVSESQRRPTVRVSEMLAEIAIRYNYEELKAATRDWSKGRQLGSGSYGAVFKGEMEDGSEVAIKMIDLGALGAAGQTEDMAGFEEEVKNLSKFRHPNLVTLIGWGKHEQFRYLVYELMTGGDVYDRIQKSRRRENPTPFIWYERISALLDAASGLSHMHNSKPKAFHRDIKAANILLDRHGTAKMADFGLSCTSSGQGQSGSHVKVKTISGTPGYACPIYARTGRVTEFSEVYSFGMVILEVLTAIPPATADPSKPGGIAYPIETQLLPGSPGAVERCVSAADKTAGWPKGLAEDLSGLGIRCVNANDENLRPKFVEVVRALRQLGEKYPRPQAGTSPSQNSGYVEQLSSQEMSQGSGPSPSGPSPFSLELISSDGLQVDNLPQQRRFLHLMVSGEVAGRLIAPVGRQYQPDLFQSWLQNPELNSCVSRLSFEVSWAPGPSGPSDVQISAKGNNPITLNGHILARGESMALDLNSEVGFPYSQTGELSLFLRLRFSRAATVESFGAAVAPTAVLDFGEERVGSCPWVLRCSFVEGLSDELSNLSPSVREFIVDEDEPLVIGRQHQAKELETLLAKKSFTLPMMHTKNFAKQAGCLTVLRLLRFCAREFDVASAADFHDEVAGGFVRGCLRHGHSKSVHSGMLEMCVVSEPSETVAQSEEVDSDIVASDSEAESADASSDTAPLEELSGEEFDGCEDQERELEPQGAAIRSQGLLQRRPRGGTLRRAATSSLLEDPVARAQKRVQEKLAARRQAKQEERRKKALGQCRYSVNLEAFRRATAARVAKDVEDVPPVATESCELVGTGVSEVEKGGRKAAGKATRRRRIAIAGAGPVGLWAANLIMLRHARRVQRPAAGNGAVAAKAAKASGFIRSKDAPEIVIFEQRAEEDHCSRRNVRITLDAHTVALLNKHTKSKRFESGMALAEIESILLDQWRRLGGSNSIRFGSKTSPEEIAAEADWDLILWAGGRRSLDDATRAEMSCDLHVGESEEVLVFEMRNFTRGKSAASVKIQELEQLAAVDLTFCARSAGAATGACGEQCSPSSLSYRIVLRVAQDAATTPPKPLCWLWFMGLPEELKAAKEKLGRGKPKPCESILAALENELSRLGFSPDGPSWIPQILAAAASLQEKLLNPAETTVRWVDASFWSSTHAVSAAPAPGPTGKRAPFLILGDAAMGKPFYTGTNLNVHFTEVKALSRLPVIRWGSGTQMPSRCSSQFLLTSDEAAVAAYQPYEDRFQEVLTRTPGFRRSERRLARAKTCQLA</sequence>
<dbReference type="PROSITE" id="PS50011">
    <property type="entry name" value="PROTEIN_KINASE_DOM"/>
    <property type="match status" value="1"/>
</dbReference>
<feature type="domain" description="Protein kinase" evidence="6">
    <location>
        <begin position="146"/>
        <end position="435"/>
    </location>
</feature>
<dbReference type="InterPro" id="IPR000719">
    <property type="entry name" value="Prot_kinase_dom"/>
</dbReference>
<keyword evidence="8" id="KW-1185">Reference proteome</keyword>
<dbReference type="InterPro" id="IPR017441">
    <property type="entry name" value="Protein_kinase_ATP_BS"/>
</dbReference>
<feature type="compositionally biased region" description="Low complexity" evidence="4">
    <location>
        <begin position="773"/>
        <end position="789"/>
    </location>
</feature>
<feature type="region of interest" description="Disordered" evidence="4">
    <location>
        <begin position="762"/>
        <end position="832"/>
    </location>
</feature>
<keyword evidence="7" id="KW-0808">Transferase</keyword>
<dbReference type="InterPro" id="IPR011009">
    <property type="entry name" value="Kinase-like_dom_sf"/>
</dbReference>
<dbReference type="PANTHER" id="PTHR47989:SF62">
    <property type="entry name" value="OS05G0423500 PROTEIN"/>
    <property type="match status" value="1"/>
</dbReference>
<evidence type="ECO:0000313" key="7">
    <source>
        <dbReference type="EMBL" id="OLP92684.1"/>
    </source>
</evidence>
<feature type="signal peptide" evidence="5">
    <location>
        <begin position="1"/>
        <end position="31"/>
    </location>
</feature>
<dbReference type="SMART" id="SM00220">
    <property type="entry name" value="S_TKc"/>
    <property type="match status" value="1"/>
</dbReference>
<keyword evidence="1 3" id="KW-0547">Nucleotide-binding</keyword>
<keyword evidence="2 3" id="KW-0067">ATP-binding</keyword>
<dbReference type="GO" id="GO:0005524">
    <property type="term" value="F:ATP binding"/>
    <property type="evidence" value="ECO:0007669"/>
    <property type="project" value="UniProtKB-UniRule"/>
</dbReference>
<name>A0A1Q9DBU2_SYMMI</name>
<dbReference type="PANTHER" id="PTHR47989">
    <property type="entry name" value="OS01G0750732 PROTEIN"/>
    <property type="match status" value="1"/>
</dbReference>
<feature type="region of interest" description="Disordered" evidence="4">
    <location>
        <begin position="439"/>
        <end position="480"/>
    </location>
</feature>
<comment type="caution">
    <text evidence="7">The sequence shown here is derived from an EMBL/GenBank/DDBJ whole genome shotgun (WGS) entry which is preliminary data.</text>
</comment>
<organism evidence="7 8">
    <name type="scientific">Symbiodinium microadriaticum</name>
    <name type="common">Dinoflagellate</name>
    <name type="synonym">Zooxanthella microadriatica</name>
    <dbReference type="NCBI Taxonomy" id="2951"/>
    <lineage>
        <taxon>Eukaryota</taxon>
        <taxon>Sar</taxon>
        <taxon>Alveolata</taxon>
        <taxon>Dinophyceae</taxon>
        <taxon>Suessiales</taxon>
        <taxon>Symbiodiniaceae</taxon>
        <taxon>Symbiodinium</taxon>
    </lineage>
</organism>
<reference evidence="7 8" key="1">
    <citation type="submission" date="2016-02" db="EMBL/GenBank/DDBJ databases">
        <title>Genome analysis of coral dinoflagellate symbionts highlights evolutionary adaptations to a symbiotic lifestyle.</title>
        <authorList>
            <person name="Aranda M."/>
            <person name="Li Y."/>
            <person name="Liew Y.J."/>
            <person name="Baumgarten S."/>
            <person name="Simakov O."/>
            <person name="Wilson M."/>
            <person name="Piel J."/>
            <person name="Ashoor H."/>
            <person name="Bougouffa S."/>
            <person name="Bajic V.B."/>
            <person name="Ryu T."/>
            <person name="Ravasi T."/>
            <person name="Bayer T."/>
            <person name="Micklem G."/>
            <person name="Kim H."/>
            <person name="Bhak J."/>
            <person name="Lajeunesse T.C."/>
            <person name="Voolstra C.R."/>
        </authorList>
    </citation>
    <scope>NUCLEOTIDE SEQUENCE [LARGE SCALE GENOMIC DNA]</scope>
    <source>
        <strain evidence="7 8">CCMP2467</strain>
    </source>
</reference>
<feature type="compositionally biased region" description="Polar residues" evidence="4">
    <location>
        <begin position="444"/>
        <end position="458"/>
    </location>
</feature>
<dbReference type="EMBL" id="LSRX01000611">
    <property type="protein sequence ID" value="OLP92684.1"/>
    <property type="molecule type" value="Genomic_DNA"/>
</dbReference>
<feature type="compositionally biased region" description="Acidic residues" evidence="4">
    <location>
        <begin position="796"/>
        <end position="809"/>
    </location>
</feature>
<proteinExistence type="predicted"/>
<keyword evidence="5" id="KW-0732">Signal</keyword>
<protein>
    <submittedName>
        <fullName evidence="7">Protein kinase 2A, chloroplastic</fullName>
    </submittedName>
</protein>
<evidence type="ECO:0000256" key="1">
    <source>
        <dbReference type="ARBA" id="ARBA00022741"/>
    </source>
</evidence>
<feature type="chain" id="PRO_5012186838" evidence="5">
    <location>
        <begin position="32"/>
        <end position="1371"/>
    </location>
</feature>